<comment type="caution">
    <text evidence="2">The sequence shown here is derived from an EMBL/GenBank/DDBJ whole genome shotgun (WGS) entry which is preliminary data.</text>
</comment>
<evidence type="ECO:0000256" key="1">
    <source>
        <dbReference type="SAM" id="SignalP"/>
    </source>
</evidence>
<dbReference type="InterPro" id="IPR025737">
    <property type="entry name" value="FApF"/>
</dbReference>
<dbReference type="RefSeq" id="WP_092191335.1">
    <property type="nucleotide sequence ID" value="NZ_FOTO01000004.1"/>
</dbReference>
<feature type="signal peptide" evidence="1">
    <location>
        <begin position="1"/>
        <end position="21"/>
    </location>
</feature>
<dbReference type="AlphaFoldDB" id="A0A8G2C2H7"/>
<name>A0A8G2C2H7_DESNO</name>
<sequence>MRIFFLTLLSSLLFCGTSAHAANATSPKPLAPITLQDGIVFAPMKFAVIGKYNYYDQHRIYTGASQDDPGFGKRRRTAHAGQLTFRAGLFEGFEALLTATAFNKELKRENAKGMTDTSDVQGLGDIQIMGRWQALSQKKGDPLSLALGLGLEIPTGDSDHRNSFGPQPYMGPFLQLSTGSWNPKATVSVTRVFGRSRVDGQIMYTLNTEGMHDLEKGDLFQYSLGYGFALNRYFTAGLAMNGVHQEKNTQQVSPGVVKKDYNSGCDMIFLGPELSCRIEPLNMVLGLAAPIPVYADMGGSQPVEDYRIVAKLAVQF</sequence>
<reference evidence="2 3" key="1">
    <citation type="submission" date="2016-10" db="EMBL/GenBank/DDBJ databases">
        <authorList>
            <person name="Varghese N."/>
            <person name="Submissions S."/>
        </authorList>
    </citation>
    <scope>NUCLEOTIDE SEQUENCE [LARGE SCALE GENOMIC DNA]</scope>
    <source>
        <strain evidence="2 3">DSM 1741</strain>
    </source>
</reference>
<dbReference type="OrthoDB" id="5450709at2"/>
<keyword evidence="1" id="KW-0732">Signal</keyword>
<protein>
    <submittedName>
        <fullName evidence="2">MetA-pathway of phenol degradation</fullName>
    </submittedName>
</protein>
<dbReference type="Proteomes" id="UP000199581">
    <property type="component" value="Unassembled WGS sequence"/>
</dbReference>
<evidence type="ECO:0000313" key="2">
    <source>
        <dbReference type="EMBL" id="SFL65916.1"/>
    </source>
</evidence>
<proteinExistence type="predicted"/>
<gene>
    <name evidence="2" type="ORF">SAMN05421830_104238</name>
</gene>
<feature type="chain" id="PRO_5034409194" evidence="1">
    <location>
        <begin position="22"/>
        <end position="316"/>
    </location>
</feature>
<keyword evidence="3" id="KW-1185">Reference proteome</keyword>
<dbReference type="EMBL" id="FOTO01000004">
    <property type="protein sequence ID" value="SFL65916.1"/>
    <property type="molecule type" value="Genomic_DNA"/>
</dbReference>
<evidence type="ECO:0000313" key="3">
    <source>
        <dbReference type="Proteomes" id="UP000199581"/>
    </source>
</evidence>
<accession>A0A8G2C2H7</accession>
<organism evidence="2 3">
    <name type="scientific">Desulfomicrobium norvegicum (strain DSM 1741 / NCIMB 8310)</name>
    <name type="common">Desulfovibrio baculatus (strain Norway 4)</name>
    <name type="synonym">Desulfovibrio desulfuricans (strain Norway 4)</name>
    <dbReference type="NCBI Taxonomy" id="52561"/>
    <lineage>
        <taxon>Bacteria</taxon>
        <taxon>Pseudomonadati</taxon>
        <taxon>Thermodesulfobacteriota</taxon>
        <taxon>Desulfovibrionia</taxon>
        <taxon>Desulfovibrionales</taxon>
        <taxon>Desulfomicrobiaceae</taxon>
        <taxon>Desulfomicrobium</taxon>
    </lineage>
</organism>
<dbReference type="Pfam" id="PF13557">
    <property type="entry name" value="Phenol_MetA_deg"/>
    <property type="match status" value="1"/>
</dbReference>